<keyword evidence="1" id="KW-0175">Coiled coil</keyword>
<accession>A0ABM6RUB5</accession>
<dbReference type="EMBL" id="CP019454">
    <property type="protein sequence ID" value="AUW94981.1"/>
    <property type="molecule type" value="Genomic_DNA"/>
</dbReference>
<dbReference type="Proteomes" id="UP000325292">
    <property type="component" value="Chromosome"/>
</dbReference>
<gene>
    <name evidence="3" type="ORF">BXT84_14320</name>
</gene>
<proteinExistence type="predicted"/>
<sequence length="174" mass="20305">MTWQRLMNHLRRRERESQAAYQHWSEQQKALQKEIARGIVPQVINLGAEMTAFDIADYFTDSLFQKARLERAQKEEFVVAQRILECREELMAIRQAQRQLERFQARQEAVAERRRQRLWNDEMVSLSMTRQQIGREAVKTGGCARIPSIRLSRGTPRTGSAHSGYSEREAGDLS</sequence>
<evidence type="ECO:0008006" key="5">
    <source>
        <dbReference type="Google" id="ProtNLM"/>
    </source>
</evidence>
<feature type="coiled-coil region" evidence="1">
    <location>
        <begin position="86"/>
        <end position="113"/>
    </location>
</feature>
<feature type="compositionally biased region" description="Basic and acidic residues" evidence="2">
    <location>
        <begin position="165"/>
        <end position="174"/>
    </location>
</feature>
<name>A0ABM6RUB5_9FIRM</name>
<feature type="region of interest" description="Disordered" evidence="2">
    <location>
        <begin position="148"/>
        <end position="174"/>
    </location>
</feature>
<evidence type="ECO:0000313" key="4">
    <source>
        <dbReference type="Proteomes" id="UP000325292"/>
    </source>
</evidence>
<reference evidence="3 4" key="1">
    <citation type="journal article" date="2019" name="Sci. Rep.">
        <title>Sulfobacillus thermotolerans: new insights into resistance and metabolic capacities of acidophilic chemolithotrophs.</title>
        <authorList>
            <person name="Panyushkina A.E."/>
            <person name="Babenko V.V."/>
            <person name="Nikitina A.S."/>
            <person name="Selezneva O.V."/>
            <person name="Tsaplina I.A."/>
            <person name="Letarova M.A."/>
            <person name="Kostryukova E.S."/>
            <person name="Letarov A.V."/>
        </authorList>
    </citation>
    <scope>NUCLEOTIDE SEQUENCE [LARGE SCALE GENOMIC DNA]</scope>
    <source>
        <strain evidence="3 4">Kr1</strain>
    </source>
</reference>
<evidence type="ECO:0000256" key="2">
    <source>
        <dbReference type="SAM" id="MobiDB-lite"/>
    </source>
</evidence>
<evidence type="ECO:0000256" key="1">
    <source>
        <dbReference type="SAM" id="Coils"/>
    </source>
</evidence>
<protein>
    <recommendedName>
        <fullName evidence="5">Flagellar FliJ protein</fullName>
    </recommendedName>
</protein>
<organism evidence="3 4">
    <name type="scientific">Sulfobacillus thermotolerans</name>
    <dbReference type="NCBI Taxonomy" id="338644"/>
    <lineage>
        <taxon>Bacteria</taxon>
        <taxon>Bacillati</taxon>
        <taxon>Bacillota</taxon>
        <taxon>Clostridia</taxon>
        <taxon>Eubacteriales</taxon>
        <taxon>Clostridiales Family XVII. Incertae Sedis</taxon>
        <taxon>Sulfobacillus</taxon>
    </lineage>
</organism>
<evidence type="ECO:0000313" key="3">
    <source>
        <dbReference type="EMBL" id="AUW94981.1"/>
    </source>
</evidence>
<keyword evidence="4" id="KW-1185">Reference proteome</keyword>